<evidence type="ECO:0000313" key="1">
    <source>
        <dbReference type="EMBL" id="MDH6194436.1"/>
    </source>
</evidence>
<dbReference type="RefSeq" id="WP_280831130.1">
    <property type="nucleotide sequence ID" value="NZ_JARXVE010000002.1"/>
</dbReference>
<comment type="caution">
    <text evidence="1">The sequence shown here is derived from an EMBL/GenBank/DDBJ whole genome shotgun (WGS) entry which is preliminary data.</text>
</comment>
<dbReference type="Proteomes" id="UP001160130">
    <property type="component" value="Unassembled WGS sequence"/>
</dbReference>
<name>A0ABT6KUR8_9MYCO</name>
<reference evidence="1 2" key="1">
    <citation type="submission" date="2023-04" db="EMBL/GenBank/DDBJ databases">
        <title>Forest soil microbial communities from Buena Vista Peninsula, Colon Province, Panama.</title>
        <authorList>
            <person name="Bouskill N."/>
        </authorList>
    </citation>
    <scope>NUCLEOTIDE SEQUENCE [LARGE SCALE GENOMIC DNA]</scope>
    <source>
        <strain evidence="1 2">AC80</strain>
    </source>
</reference>
<organism evidence="1 2">
    <name type="scientific">Mycolicibacterium frederiksbergense</name>
    <dbReference type="NCBI Taxonomy" id="117567"/>
    <lineage>
        <taxon>Bacteria</taxon>
        <taxon>Bacillati</taxon>
        <taxon>Actinomycetota</taxon>
        <taxon>Actinomycetes</taxon>
        <taxon>Mycobacteriales</taxon>
        <taxon>Mycobacteriaceae</taxon>
        <taxon>Mycolicibacterium</taxon>
    </lineage>
</organism>
<evidence type="ECO:0000313" key="2">
    <source>
        <dbReference type="Proteomes" id="UP001160130"/>
    </source>
</evidence>
<gene>
    <name evidence="1" type="ORF">M2272_001065</name>
</gene>
<proteinExistence type="predicted"/>
<accession>A0ABT6KUR8</accession>
<keyword evidence="2" id="KW-1185">Reference proteome</keyword>
<dbReference type="EMBL" id="JARXVE010000002">
    <property type="protein sequence ID" value="MDH6194436.1"/>
    <property type="molecule type" value="Genomic_DNA"/>
</dbReference>
<sequence length="292" mass="32642">MNEQPALIADAVEESERRGDRALCSGRLDEAADHYEEINNLILPLVDVVVDAETSARFGEVLDRTRVKLLDIRRRLQPPAMRAAELRAVMDESMEAGELAHASHLSFLLGGALEELDDLEGAESAYRRAVALAREVDASDPELMLAAFDSLINFLAPSEESVTLAQEMAANLIERREMYHPMRAAEAAYHWAVAELKFAEVAQHRVDHAIDGIARQAIEMLDGICFHGMTQALQRRVADVLRSAGRDVEADRWQADADKYEDWEWFMDQEIPGHVHLWDIRGDLSAGAGQDE</sequence>
<protein>
    <submittedName>
        <fullName evidence="1">Tetratricopeptide (TPR) repeat protein</fullName>
    </submittedName>
</protein>